<sequence length="150" mass="17629">MNWTRNFKRKTCSVKNLDKVINDEFNDLECQRISIEEQRQLMKKREKDLLRAKNVLSMCASVTKMIRLAFLAFWWRETKIKLRSLKLILLYHHLKQSENSSYHTNCSKKCRRGRSLRHSRAVPLVGSQPSAAARNRLCGTHIAKFVLVGR</sequence>
<dbReference type="Proteomes" id="UP001140949">
    <property type="component" value="Unassembled WGS sequence"/>
</dbReference>
<dbReference type="PANTHER" id="PTHR35730">
    <property type="entry name" value="KINETOCHORE PROTEIN SPC24 HOMOLOG-RELATED"/>
    <property type="match status" value="1"/>
</dbReference>
<accession>A0AAX6DX54</accession>
<reference evidence="1" key="1">
    <citation type="journal article" date="2023" name="GigaByte">
        <title>Genome assembly of the bearded iris, Iris pallida Lam.</title>
        <authorList>
            <person name="Bruccoleri R.E."/>
            <person name="Oakeley E.J."/>
            <person name="Faust A.M.E."/>
            <person name="Altorfer M."/>
            <person name="Dessus-Babus S."/>
            <person name="Burckhardt D."/>
            <person name="Oertli M."/>
            <person name="Naumann U."/>
            <person name="Petersen F."/>
            <person name="Wong J."/>
        </authorList>
    </citation>
    <scope>NUCLEOTIDE SEQUENCE</scope>
    <source>
        <strain evidence="1">GSM-AAB239-AS_SAM_17_03QT</strain>
    </source>
</reference>
<name>A0AAX6DX54_IRIPA</name>
<evidence type="ECO:0000313" key="1">
    <source>
        <dbReference type="EMBL" id="KAJ6796344.1"/>
    </source>
</evidence>
<protein>
    <submittedName>
        <fullName evidence="1">Uncharacterized protein</fullName>
    </submittedName>
</protein>
<reference evidence="1" key="2">
    <citation type="submission" date="2023-04" db="EMBL/GenBank/DDBJ databases">
        <authorList>
            <person name="Bruccoleri R.E."/>
            <person name="Oakeley E.J."/>
            <person name="Faust A.-M."/>
            <person name="Dessus-Babus S."/>
            <person name="Altorfer M."/>
            <person name="Burckhardt D."/>
            <person name="Oertli M."/>
            <person name="Naumann U."/>
            <person name="Petersen F."/>
            <person name="Wong J."/>
        </authorList>
    </citation>
    <scope>NUCLEOTIDE SEQUENCE</scope>
    <source>
        <strain evidence="1">GSM-AAB239-AS_SAM_17_03QT</strain>
        <tissue evidence="1">Leaf</tissue>
    </source>
</reference>
<dbReference type="InterPro" id="IPR044951">
    <property type="entry name" value="SPC24-like"/>
</dbReference>
<proteinExistence type="predicted"/>
<evidence type="ECO:0000313" key="2">
    <source>
        <dbReference type="Proteomes" id="UP001140949"/>
    </source>
</evidence>
<dbReference type="AlphaFoldDB" id="A0AAX6DX54"/>
<dbReference type="GO" id="GO:0051983">
    <property type="term" value="P:regulation of chromosome segregation"/>
    <property type="evidence" value="ECO:0007669"/>
    <property type="project" value="InterPro"/>
</dbReference>
<dbReference type="EMBL" id="JANAVB010041414">
    <property type="protein sequence ID" value="KAJ6796344.1"/>
    <property type="molecule type" value="Genomic_DNA"/>
</dbReference>
<organism evidence="1 2">
    <name type="scientific">Iris pallida</name>
    <name type="common">Sweet iris</name>
    <dbReference type="NCBI Taxonomy" id="29817"/>
    <lineage>
        <taxon>Eukaryota</taxon>
        <taxon>Viridiplantae</taxon>
        <taxon>Streptophyta</taxon>
        <taxon>Embryophyta</taxon>
        <taxon>Tracheophyta</taxon>
        <taxon>Spermatophyta</taxon>
        <taxon>Magnoliopsida</taxon>
        <taxon>Liliopsida</taxon>
        <taxon>Asparagales</taxon>
        <taxon>Iridaceae</taxon>
        <taxon>Iridoideae</taxon>
        <taxon>Irideae</taxon>
        <taxon>Iris</taxon>
    </lineage>
</organism>
<gene>
    <name evidence="1" type="ORF">M6B38_222985</name>
</gene>
<dbReference type="PANTHER" id="PTHR35730:SF2">
    <property type="entry name" value="KINETOCHORE PROTEIN SPC24 HOMOLOG-RELATED"/>
    <property type="match status" value="1"/>
</dbReference>
<comment type="caution">
    <text evidence="1">The sequence shown here is derived from an EMBL/GenBank/DDBJ whole genome shotgun (WGS) entry which is preliminary data.</text>
</comment>
<keyword evidence="2" id="KW-1185">Reference proteome</keyword>